<accession>A0ABD3RC39</accession>
<keyword evidence="1" id="KW-0677">Repeat</keyword>
<dbReference type="AlphaFoldDB" id="A0ABD3RC39"/>
<gene>
    <name evidence="5" type="ORF">ACHAXA_005636</name>
</gene>
<comment type="caution">
    <text evidence="5">The sequence shown here is derived from an EMBL/GenBank/DDBJ whole genome shotgun (WGS) entry which is preliminary data.</text>
</comment>
<keyword evidence="6" id="KW-1185">Reference proteome</keyword>
<evidence type="ECO:0000313" key="6">
    <source>
        <dbReference type="Proteomes" id="UP001530377"/>
    </source>
</evidence>
<organism evidence="5 6">
    <name type="scientific">Cyclostephanos tholiformis</name>
    <dbReference type="NCBI Taxonomy" id="382380"/>
    <lineage>
        <taxon>Eukaryota</taxon>
        <taxon>Sar</taxon>
        <taxon>Stramenopiles</taxon>
        <taxon>Ochrophyta</taxon>
        <taxon>Bacillariophyta</taxon>
        <taxon>Coscinodiscophyceae</taxon>
        <taxon>Thalassiosirophycidae</taxon>
        <taxon>Stephanodiscales</taxon>
        <taxon>Stephanodiscaceae</taxon>
        <taxon>Cyclostephanos</taxon>
    </lineage>
</organism>
<dbReference type="SUPFAM" id="SSF48403">
    <property type="entry name" value="Ankyrin repeat"/>
    <property type="match status" value="1"/>
</dbReference>
<dbReference type="PANTHER" id="PTHR24171">
    <property type="entry name" value="ANKYRIN REPEAT DOMAIN-CONTAINING PROTEIN 39-RELATED"/>
    <property type="match status" value="1"/>
</dbReference>
<feature type="compositionally biased region" description="Low complexity" evidence="4">
    <location>
        <begin position="25"/>
        <end position="36"/>
    </location>
</feature>
<evidence type="ECO:0000256" key="3">
    <source>
        <dbReference type="PROSITE-ProRule" id="PRU00023"/>
    </source>
</evidence>
<dbReference type="SMART" id="SM00248">
    <property type="entry name" value="ANK"/>
    <property type="match status" value="1"/>
</dbReference>
<dbReference type="InterPro" id="IPR036770">
    <property type="entry name" value="Ankyrin_rpt-contain_sf"/>
</dbReference>
<dbReference type="Pfam" id="PF12796">
    <property type="entry name" value="Ank_2"/>
    <property type="match status" value="1"/>
</dbReference>
<dbReference type="Proteomes" id="UP001530377">
    <property type="component" value="Unassembled WGS sequence"/>
</dbReference>
<dbReference type="PROSITE" id="PS50297">
    <property type="entry name" value="ANK_REP_REGION"/>
    <property type="match status" value="1"/>
</dbReference>
<evidence type="ECO:0000313" key="5">
    <source>
        <dbReference type="EMBL" id="KAL3810428.1"/>
    </source>
</evidence>
<sequence>MNRHRTNNNRECNNRRIARSARGISSSSSSSLPMQSSSTTTTLLLSLLLLLLAMHPSRLDHPGSASTFAAIVNVDAIEVASLGSSIIGGGWTGGRRRTIMEEEDDYNGGDGEVRDRDDSSIPTCDGVVAESSSSSEFSSVATCHSPGDDVAPDHRGAPHRPAFPVYHRHNRRPSSLYGEYMDGCRGKYDSMVHRGCDSSEYERMDMNARQPPGMINYTTLGYGKVRAPPEMMVQLERFWNGRDATGVMRMPDEIWPPGNSYANHWSSPTRMLDRMSSGLRRLVWDASRDVLESWSSTELSPSSLYGVRVYTNGSILAPHVDRMPLVISAVINVAQDVDEPWPLEVHGHDGRVHNLTMEVGDMILYEGHSVVHGRPYPLKGRYYANLFVHFEPLGHALLHHEERGDEARDDDEESLEQLYQRAWKKLKTKCVDDDECRARVDLNVVANTRVPHYILPGSEEEGRWLQTHTKARLVTTTGDNGFMIRGMTAHTAASSGDLKVLIAIATKDPELIKAKDHNGWTPLHEAVRGGHLECVKFLIKSGLDKDERTHMGVGGTPLWWARKTHGHKHPVSIYLESLGALDISPDGYD</sequence>
<feature type="compositionally biased region" description="Low complexity" evidence="4">
    <location>
        <begin position="130"/>
        <end position="139"/>
    </location>
</feature>
<evidence type="ECO:0000256" key="4">
    <source>
        <dbReference type="SAM" id="MobiDB-lite"/>
    </source>
</evidence>
<dbReference type="PANTHER" id="PTHR24171:SF9">
    <property type="entry name" value="ANKYRIN REPEAT DOMAIN-CONTAINING PROTEIN 39"/>
    <property type="match status" value="1"/>
</dbReference>
<feature type="region of interest" description="Disordered" evidence="4">
    <location>
        <begin position="1"/>
        <end position="36"/>
    </location>
</feature>
<dbReference type="EMBL" id="JALLPB020000330">
    <property type="protein sequence ID" value="KAL3810428.1"/>
    <property type="molecule type" value="Genomic_DNA"/>
</dbReference>
<dbReference type="Gene3D" id="1.25.40.20">
    <property type="entry name" value="Ankyrin repeat-containing domain"/>
    <property type="match status" value="1"/>
</dbReference>
<feature type="repeat" description="ANK" evidence="3">
    <location>
        <begin position="518"/>
        <end position="550"/>
    </location>
</feature>
<proteinExistence type="predicted"/>
<evidence type="ECO:0000256" key="2">
    <source>
        <dbReference type="ARBA" id="ARBA00023043"/>
    </source>
</evidence>
<feature type="region of interest" description="Disordered" evidence="4">
    <location>
        <begin position="100"/>
        <end position="168"/>
    </location>
</feature>
<reference evidence="5 6" key="1">
    <citation type="submission" date="2024-10" db="EMBL/GenBank/DDBJ databases">
        <title>Updated reference genomes for cyclostephanoid diatoms.</title>
        <authorList>
            <person name="Roberts W.R."/>
            <person name="Alverson A.J."/>
        </authorList>
    </citation>
    <scope>NUCLEOTIDE SEQUENCE [LARGE SCALE GENOMIC DNA]</scope>
    <source>
        <strain evidence="5 6">AJA228-03</strain>
    </source>
</reference>
<protein>
    <submittedName>
        <fullName evidence="5">Uncharacterized protein</fullName>
    </submittedName>
</protein>
<dbReference type="PROSITE" id="PS50088">
    <property type="entry name" value="ANK_REPEAT"/>
    <property type="match status" value="1"/>
</dbReference>
<dbReference type="InterPro" id="IPR002110">
    <property type="entry name" value="Ankyrin_rpt"/>
</dbReference>
<keyword evidence="2 3" id="KW-0040">ANK repeat</keyword>
<evidence type="ECO:0000256" key="1">
    <source>
        <dbReference type="ARBA" id="ARBA00022737"/>
    </source>
</evidence>
<name>A0ABD3RC39_9STRA</name>